<feature type="non-terminal residue" evidence="1">
    <location>
        <position position="109"/>
    </location>
</feature>
<reference evidence="1 2" key="1">
    <citation type="journal article" date="2018" name="Front. Plant Sci.">
        <title>Red Clover (Trifolium pratense) and Zigzag Clover (T. medium) - A Picture of Genomic Similarities and Differences.</title>
        <authorList>
            <person name="Dluhosova J."/>
            <person name="Istvanek J."/>
            <person name="Nedelnik J."/>
            <person name="Repkova J."/>
        </authorList>
    </citation>
    <scope>NUCLEOTIDE SEQUENCE [LARGE SCALE GENOMIC DNA]</scope>
    <source>
        <strain evidence="2">cv. 10/8</strain>
        <tissue evidence="1">Leaf</tissue>
    </source>
</reference>
<keyword evidence="2" id="KW-1185">Reference proteome</keyword>
<evidence type="ECO:0000313" key="2">
    <source>
        <dbReference type="Proteomes" id="UP000265520"/>
    </source>
</evidence>
<accession>A0A392RRV4</accession>
<sequence>MGAIQVDIVVGSTIRPTLFLVVPSKANYNMLLGREWIYGIGAVPSTLHQRLTIWRDDGLVENIEADQSFYLSKVDQITKHTFDKNLASIAPCGDQNAAFENAASENVYH</sequence>
<dbReference type="Proteomes" id="UP000265520">
    <property type="component" value="Unassembled WGS sequence"/>
</dbReference>
<organism evidence="1 2">
    <name type="scientific">Trifolium medium</name>
    <dbReference type="NCBI Taxonomy" id="97028"/>
    <lineage>
        <taxon>Eukaryota</taxon>
        <taxon>Viridiplantae</taxon>
        <taxon>Streptophyta</taxon>
        <taxon>Embryophyta</taxon>
        <taxon>Tracheophyta</taxon>
        <taxon>Spermatophyta</taxon>
        <taxon>Magnoliopsida</taxon>
        <taxon>eudicotyledons</taxon>
        <taxon>Gunneridae</taxon>
        <taxon>Pentapetalae</taxon>
        <taxon>rosids</taxon>
        <taxon>fabids</taxon>
        <taxon>Fabales</taxon>
        <taxon>Fabaceae</taxon>
        <taxon>Papilionoideae</taxon>
        <taxon>50 kb inversion clade</taxon>
        <taxon>NPAAA clade</taxon>
        <taxon>Hologalegina</taxon>
        <taxon>IRL clade</taxon>
        <taxon>Trifolieae</taxon>
        <taxon>Trifolium</taxon>
    </lineage>
</organism>
<evidence type="ECO:0000313" key="1">
    <source>
        <dbReference type="EMBL" id="MCI39059.1"/>
    </source>
</evidence>
<proteinExistence type="predicted"/>
<comment type="caution">
    <text evidence="1">The sequence shown here is derived from an EMBL/GenBank/DDBJ whole genome shotgun (WGS) entry which is preliminary data.</text>
</comment>
<dbReference type="AlphaFoldDB" id="A0A392RRV4"/>
<protein>
    <submittedName>
        <fullName evidence="1">Uncharacterized protein</fullName>
    </submittedName>
</protein>
<dbReference type="EMBL" id="LXQA010263123">
    <property type="protein sequence ID" value="MCI39059.1"/>
    <property type="molecule type" value="Genomic_DNA"/>
</dbReference>
<name>A0A392RRV4_9FABA</name>